<feature type="domain" description="RNase H type-1" evidence="2">
    <location>
        <begin position="122"/>
        <end position="257"/>
    </location>
</feature>
<evidence type="ECO:0000259" key="2">
    <source>
        <dbReference type="PROSITE" id="PS50879"/>
    </source>
</evidence>
<dbReference type="Pfam" id="PF00075">
    <property type="entry name" value="RNase_H"/>
    <property type="match status" value="1"/>
</dbReference>
<organism evidence="3 4">
    <name type="scientific">Euphydryas editha</name>
    <name type="common">Edith's checkerspot</name>
    <dbReference type="NCBI Taxonomy" id="104508"/>
    <lineage>
        <taxon>Eukaryota</taxon>
        <taxon>Metazoa</taxon>
        <taxon>Ecdysozoa</taxon>
        <taxon>Arthropoda</taxon>
        <taxon>Hexapoda</taxon>
        <taxon>Insecta</taxon>
        <taxon>Pterygota</taxon>
        <taxon>Neoptera</taxon>
        <taxon>Endopterygota</taxon>
        <taxon>Lepidoptera</taxon>
        <taxon>Glossata</taxon>
        <taxon>Ditrysia</taxon>
        <taxon>Papilionoidea</taxon>
        <taxon>Nymphalidae</taxon>
        <taxon>Nymphalinae</taxon>
        <taxon>Euphydryas</taxon>
    </lineage>
</organism>
<dbReference type="InterPro" id="IPR036397">
    <property type="entry name" value="RNaseH_sf"/>
</dbReference>
<accession>A0AAU9VDB2</accession>
<comment type="caution">
    <text evidence="3">The sequence shown here is derived from an EMBL/GenBank/DDBJ whole genome shotgun (WGS) entry which is preliminary data.</text>
</comment>
<dbReference type="Proteomes" id="UP001153954">
    <property type="component" value="Unassembled WGS sequence"/>
</dbReference>
<protein>
    <recommendedName>
        <fullName evidence="2">RNase H type-1 domain-containing protein</fullName>
    </recommendedName>
</protein>
<dbReference type="SUPFAM" id="SSF53098">
    <property type="entry name" value="Ribonuclease H-like"/>
    <property type="match status" value="1"/>
</dbReference>
<name>A0AAU9VDB2_EUPED</name>
<dbReference type="CDD" id="cd09276">
    <property type="entry name" value="Rnase_HI_RT_non_LTR"/>
    <property type="match status" value="1"/>
</dbReference>
<sequence>MKSSPTNALQVECVDPPLQIRRQFLSDRFVIKSLQLSSHPLWPKLNKLSQLSNTNHSRSFLLNSYLKFTNLPNPLASSLINPLYSTSFNALTHNVPVITDLPLKKGDPDIKYKFQEILHQNWLNHNLIYTDASKLSPSSCVGAACWIPKFKIILQYKCPPETSVFSGEAIAILEAILFAYSHDLGPTVIFTDSLSCLLAIKENPFRSKLKVSIIFKIREALLSCNQKGLHILLVWIPGHSGIAGNETADSCAKAATQTGVLDHYKNSCQDLRSLAKIHMDKSWNLLWSASKLVKGKFYSNIQPDIPRRPWFFFHRHASRWVTSSICRLRLGHACTPVHLAKIRAQAKARSRSVSSPGGSRPLSPYASPLLPAPGLPLSRPAMLLNSQARRASERFVKPAVPTGAGVGGGGSALLPPRAPLEPLGAPPSPSRQPASPMDTSSRD</sequence>
<evidence type="ECO:0000313" key="4">
    <source>
        <dbReference type="Proteomes" id="UP001153954"/>
    </source>
</evidence>
<dbReference type="AlphaFoldDB" id="A0AAU9VDB2"/>
<gene>
    <name evidence="3" type="ORF">EEDITHA_LOCUS21391</name>
</gene>
<proteinExistence type="predicted"/>
<dbReference type="GO" id="GO:0003676">
    <property type="term" value="F:nucleic acid binding"/>
    <property type="evidence" value="ECO:0007669"/>
    <property type="project" value="InterPro"/>
</dbReference>
<keyword evidence="4" id="KW-1185">Reference proteome</keyword>
<dbReference type="InterPro" id="IPR012337">
    <property type="entry name" value="RNaseH-like_sf"/>
</dbReference>
<dbReference type="PROSITE" id="PS50879">
    <property type="entry name" value="RNASE_H_1"/>
    <property type="match status" value="1"/>
</dbReference>
<dbReference type="GO" id="GO:0004523">
    <property type="term" value="F:RNA-DNA hybrid ribonuclease activity"/>
    <property type="evidence" value="ECO:0007669"/>
    <property type="project" value="InterPro"/>
</dbReference>
<dbReference type="EMBL" id="CAKOGL010000030">
    <property type="protein sequence ID" value="CAH2107346.1"/>
    <property type="molecule type" value="Genomic_DNA"/>
</dbReference>
<evidence type="ECO:0000256" key="1">
    <source>
        <dbReference type="SAM" id="MobiDB-lite"/>
    </source>
</evidence>
<dbReference type="InterPro" id="IPR002156">
    <property type="entry name" value="RNaseH_domain"/>
</dbReference>
<reference evidence="3" key="1">
    <citation type="submission" date="2022-03" db="EMBL/GenBank/DDBJ databases">
        <authorList>
            <person name="Tunstrom K."/>
        </authorList>
    </citation>
    <scope>NUCLEOTIDE SEQUENCE</scope>
</reference>
<feature type="compositionally biased region" description="Pro residues" evidence="1">
    <location>
        <begin position="416"/>
        <end position="430"/>
    </location>
</feature>
<evidence type="ECO:0000313" key="3">
    <source>
        <dbReference type="EMBL" id="CAH2107346.1"/>
    </source>
</evidence>
<dbReference type="Gene3D" id="3.30.420.10">
    <property type="entry name" value="Ribonuclease H-like superfamily/Ribonuclease H"/>
    <property type="match status" value="1"/>
</dbReference>
<feature type="region of interest" description="Disordered" evidence="1">
    <location>
        <begin position="394"/>
        <end position="443"/>
    </location>
</feature>